<name>A0A6J2XKG6_SITOR</name>
<accession>A0A6J2XKG6</accession>
<dbReference type="GO" id="GO:0007018">
    <property type="term" value="P:microtubule-based movement"/>
    <property type="evidence" value="ECO:0007669"/>
    <property type="project" value="InterPro"/>
</dbReference>
<dbReference type="Proteomes" id="UP000504635">
    <property type="component" value="Unplaced"/>
</dbReference>
<dbReference type="RefSeq" id="XP_030751777.1">
    <property type="nucleotide sequence ID" value="XM_030895917.1"/>
</dbReference>
<proteinExistence type="predicted"/>
<dbReference type="InterPro" id="IPR026983">
    <property type="entry name" value="DHC"/>
</dbReference>
<organism evidence="1 2">
    <name type="scientific">Sitophilus oryzae</name>
    <name type="common">Rice weevil</name>
    <name type="synonym">Curculio oryzae</name>
    <dbReference type="NCBI Taxonomy" id="7048"/>
    <lineage>
        <taxon>Eukaryota</taxon>
        <taxon>Metazoa</taxon>
        <taxon>Ecdysozoa</taxon>
        <taxon>Arthropoda</taxon>
        <taxon>Hexapoda</taxon>
        <taxon>Insecta</taxon>
        <taxon>Pterygota</taxon>
        <taxon>Neoptera</taxon>
        <taxon>Endopterygota</taxon>
        <taxon>Coleoptera</taxon>
        <taxon>Polyphaga</taxon>
        <taxon>Cucujiformia</taxon>
        <taxon>Curculionidae</taxon>
        <taxon>Dryophthorinae</taxon>
        <taxon>Sitophilus</taxon>
    </lineage>
</organism>
<dbReference type="GO" id="GO:0030286">
    <property type="term" value="C:dynein complex"/>
    <property type="evidence" value="ECO:0007669"/>
    <property type="project" value="InterPro"/>
</dbReference>
<sequence length="317" mass="36668">MQSYRNVGKQVERIISGQVGRNSGQTVGKQIGREIEGNVERPVINEKVDDRICGWGPTLSFYLSKDLDLEEHKENIFKCLKLNYGAAYSYLKRFDSVRIFYAEDLEICETDIEKETVPEMYRNMCIRYNNEIDIVTSICPEQPLGLLYLMLDQFKSTALPEPTRLLDIVKLIIPWIGREKVSYLMQNVEEIQVYLLKEPVSTTDYVSYLEYIEASTAKVDKMEEELDYCKELYDIVEEFNISIANDEMVNYLGLSVALGYLRNLVDKKIEETARIIKRFNDQMTKDISGLIAEVGVIKDECMVCCHMLPHDRKKNGV</sequence>
<dbReference type="PANTHER" id="PTHR45703">
    <property type="entry name" value="DYNEIN HEAVY CHAIN"/>
    <property type="match status" value="1"/>
</dbReference>
<keyword evidence="1" id="KW-1185">Reference proteome</keyword>
<dbReference type="InParanoid" id="A0A6J2XKG6"/>
<gene>
    <name evidence="2" type="primary">LOC115879219</name>
</gene>
<dbReference type="GeneID" id="115879219"/>
<reference evidence="2" key="1">
    <citation type="submission" date="2025-08" db="UniProtKB">
        <authorList>
            <consortium name="RefSeq"/>
        </authorList>
    </citation>
    <scope>IDENTIFICATION</scope>
    <source>
        <tissue evidence="2">Gonads</tissue>
    </source>
</reference>
<dbReference type="GO" id="GO:0045505">
    <property type="term" value="F:dynein intermediate chain binding"/>
    <property type="evidence" value="ECO:0007669"/>
    <property type="project" value="InterPro"/>
</dbReference>
<protein>
    <submittedName>
        <fullName evidence="2">Uncharacterized protein LOC115879219</fullName>
    </submittedName>
</protein>
<dbReference type="KEGG" id="soy:115879219"/>
<dbReference type="PANTHER" id="PTHR45703:SF36">
    <property type="entry name" value="DYNEIN HEAVY CHAIN, CYTOPLASMIC"/>
    <property type="match status" value="1"/>
</dbReference>
<dbReference type="AlphaFoldDB" id="A0A6J2XKG6"/>
<dbReference type="GO" id="GO:0051959">
    <property type="term" value="F:dynein light intermediate chain binding"/>
    <property type="evidence" value="ECO:0007669"/>
    <property type="project" value="InterPro"/>
</dbReference>
<evidence type="ECO:0000313" key="2">
    <source>
        <dbReference type="RefSeq" id="XP_030751777.1"/>
    </source>
</evidence>
<evidence type="ECO:0000313" key="1">
    <source>
        <dbReference type="Proteomes" id="UP000504635"/>
    </source>
</evidence>
<dbReference type="OrthoDB" id="447173at2759"/>